<dbReference type="CDD" id="cd01043">
    <property type="entry name" value="DPS"/>
    <property type="match status" value="1"/>
</dbReference>
<dbReference type="InterPro" id="IPR023188">
    <property type="entry name" value="DPS_DNA-bd_CS"/>
</dbReference>
<dbReference type="InterPro" id="IPR008331">
    <property type="entry name" value="Ferritin_DPS_dom"/>
</dbReference>
<proteinExistence type="inferred from homology"/>
<name>A0A318N595_9PROT</name>
<dbReference type="PANTHER" id="PTHR42932">
    <property type="entry name" value="GENERAL STRESS PROTEIN 20U"/>
    <property type="match status" value="1"/>
</dbReference>
<dbReference type="Gene3D" id="1.20.1260.10">
    <property type="match status" value="1"/>
</dbReference>
<dbReference type="InterPro" id="IPR012347">
    <property type="entry name" value="Ferritin-like"/>
</dbReference>
<protein>
    <submittedName>
        <fullName evidence="4">DNA starvation/stationary phase protection protein Dps</fullName>
    </submittedName>
</protein>
<reference evidence="4 5" key="1">
    <citation type="submission" date="2018-05" db="EMBL/GenBank/DDBJ databases">
        <title>Reference genomes for bee gut microbiota database.</title>
        <authorList>
            <person name="Ellegaard K.M."/>
        </authorList>
    </citation>
    <scope>NUCLEOTIDE SEQUENCE [LARGE SCALE GENOMIC DNA]</scope>
    <source>
        <strain evidence="4 5">ESL0284</strain>
    </source>
</reference>
<comment type="caution">
    <text evidence="4">The sequence shown here is derived from an EMBL/GenBank/DDBJ whole genome shotgun (WGS) entry which is preliminary data.</text>
</comment>
<dbReference type="SUPFAM" id="SSF47240">
    <property type="entry name" value="Ferritin-like"/>
    <property type="match status" value="1"/>
</dbReference>
<evidence type="ECO:0000313" key="4">
    <source>
        <dbReference type="EMBL" id="PXY98905.1"/>
    </source>
</evidence>
<keyword evidence="5" id="KW-1185">Reference proteome</keyword>
<sequence length="172" mass="19274">MTKTKYPLHPTRNNLHSNTKTVVIQLLNARLADGLDIALITKQAHWNMKGHNFIGVHKMMDDFRNEQNELNDKMAERIAAIGGTALGTTQEIAKNSSIAEYPTDIISVDDHLTALSERFAIYANALRKAIDEADEAGDADTSDLFTEVSRAMDQQLWFLEAHKPYPSKLHAK</sequence>
<dbReference type="AlphaFoldDB" id="A0A318N595"/>
<dbReference type="RefSeq" id="WP_110439586.1">
    <property type="nucleotide sequence ID" value="NZ_CP033087.1"/>
</dbReference>
<gene>
    <name evidence="4" type="ORF">DK869_08500</name>
</gene>
<dbReference type="OrthoDB" id="9797687at2"/>
<dbReference type="NCBIfam" id="NF006975">
    <property type="entry name" value="PRK09448.1"/>
    <property type="match status" value="1"/>
</dbReference>
<dbReference type="Pfam" id="PF00210">
    <property type="entry name" value="Ferritin"/>
    <property type="match status" value="1"/>
</dbReference>
<evidence type="ECO:0000313" key="5">
    <source>
        <dbReference type="Proteomes" id="UP000247565"/>
    </source>
</evidence>
<dbReference type="PANTHER" id="PTHR42932:SF3">
    <property type="entry name" value="DNA PROTECTION DURING STARVATION PROTEIN"/>
    <property type="match status" value="1"/>
</dbReference>
<evidence type="ECO:0000256" key="2">
    <source>
        <dbReference type="RuleBase" id="RU003875"/>
    </source>
</evidence>
<accession>A0A318N595</accession>
<evidence type="ECO:0000259" key="3">
    <source>
        <dbReference type="Pfam" id="PF00210"/>
    </source>
</evidence>
<dbReference type="PROSITE" id="PS00818">
    <property type="entry name" value="DPS_1"/>
    <property type="match status" value="1"/>
</dbReference>
<organism evidence="4 5">
    <name type="scientific">Commensalibacter melissae</name>
    <dbReference type="NCBI Taxonomy" id="2070537"/>
    <lineage>
        <taxon>Bacteria</taxon>
        <taxon>Pseudomonadati</taxon>
        <taxon>Pseudomonadota</taxon>
        <taxon>Alphaproteobacteria</taxon>
        <taxon>Acetobacterales</taxon>
        <taxon>Acetobacteraceae</taxon>
    </lineage>
</organism>
<dbReference type="InterPro" id="IPR002177">
    <property type="entry name" value="DPS_DNA-bd"/>
</dbReference>
<dbReference type="GeneID" id="83702197"/>
<dbReference type="PIRSF" id="PIRSF005900">
    <property type="entry name" value="Dps"/>
    <property type="match status" value="1"/>
</dbReference>
<feature type="domain" description="Ferritin/DPS" evidence="3">
    <location>
        <begin position="24"/>
        <end position="162"/>
    </location>
</feature>
<comment type="similarity">
    <text evidence="1 2">Belongs to the Dps family.</text>
</comment>
<evidence type="ECO:0000256" key="1">
    <source>
        <dbReference type="ARBA" id="ARBA00009497"/>
    </source>
</evidence>
<dbReference type="GO" id="GO:0016722">
    <property type="term" value="F:oxidoreductase activity, acting on metal ions"/>
    <property type="evidence" value="ECO:0007669"/>
    <property type="project" value="InterPro"/>
</dbReference>
<dbReference type="GO" id="GO:0008199">
    <property type="term" value="F:ferric iron binding"/>
    <property type="evidence" value="ECO:0007669"/>
    <property type="project" value="InterPro"/>
</dbReference>
<dbReference type="Proteomes" id="UP000247565">
    <property type="component" value="Unassembled WGS sequence"/>
</dbReference>
<dbReference type="InterPro" id="IPR009078">
    <property type="entry name" value="Ferritin-like_SF"/>
</dbReference>
<dbReference type="PRINTS" id="PR01346">
    <property type="entry name" value="HELNAPAPROT"/>
</dbReference>
<dbReference type="EMBL" id="QGLT01000006">
    <property type="protein sequence ID" value="PXY98905.1"/>
    <property type="molecule type" value="Genomic_DNA"/>
</dbReference>